<dbReference type="Pfam" id="PF10934">
    <property type="entry name" value="Sheath_initiator"/>
    <property type="match status" value="1"/>
</dbReference>
<dbReference type="InterPro" id="IPR020288">
    <property type="entry name" value="Sheath_initiator"/>
</dbReference>
<dbReference type="Gene3D" id="3.10.450.40">
    <property type="match status" value="1"/>
</dbReference>
<sequence length="122" mass="13640">MDNMTLLIDPESRDLVFDTDGSFKKIYGDDTTVQNVRHTLLAWKAEFFADETHGTDYESIVGQSMNDVDDDEIKEVIREAVFQDPDVSQIDSISVSYEGRTITVELTATLSDGEKIALEVTA</sequence>
<protein>
    <submittedName>
        <fullName evidence="1">Baseplate wedge protein</fullName>
    </submittedName>
</protein>
<accession>A0A8S5L8H0</accession>
<evidence type="ECO:0000313" key="1">
    <source>
        <dbReference type="EMBL" id="DAD66212.1"/>
    </source>
</evidence>
<dbReference type="SUPFAM" id="SSF160719">
    <property type="entry name" value="gpW/gp25-like"/>
    <property type="match status" value="1"/>
</dbReference>
<name>A0A8S5L8H0_9CAUD</name>
<proteinExistence type="predicted"/>
<reference evidence="1" key="1">
    <citation type="journal article" date="2021" name="Proc. Natl. Acad. Sci. U.S.A.">
        <title>A Catalog of Tens of Thousands of Viruses from Human Metagenomes Reveals Hidden Associations with Chronic Diseases.</title>
        <authorList>
            <person name="Tisza M.J."/>
            <person name="Buck C.B."/>
        </authorList>
    </citation>
    <scope>NUCLEOTIDE SEQUENCE</scope>
    <source>
        <strain evidence="1">CtjfQ5</strain>
    </source>
</reference>
<dbReference type="EMBL" id="BK014655">
    <property type="protein sequence ID" value="DAD66212.1"/>
    <property type="molecule type" value="Genomic_DNA"/>
</dbReference>
<organism evidence="1">
    <name type="scientific">Siphoviridae sp. ctjfQ5</name>
    <dbReference type="NCBI Taxonomy" id="2823594"/>
    <lineage>
        <taxon>Viruses</taxon>
        <taxon>Duplodnaviria</taxon>
        <taxon>Heunggongvirae</taxon>
        <taxon>Uroviricota</taxon>
        <taxon>Caudoviricetes</taxon>
    </lineage>
</organism>